<dbReference type="InterPro" id="IPR035965">
    <property type="entry name" value="PAS-like_dom_sf"/>
</dbReference>
<evidence type="ECO:0000259" key="1">
    <source>
        <dbReference type="PROSITE" id="PS50112"/>
    </source>
</evidence>
<dbReference type="PANTHER" id="PTHR45228">
    <property type="entry name" value="CYCLIC DI-GMP PHOSPHODIESTERASE TM_0186-RELATED"/>
    <property type="match status" value="1"/>
</dbReference>
<evidence type="ECO:0000313" key="5">
    <source>
        <dbReference type="Proteomes" id="UP000240317"/>
    </source>
</evidence>
<evidence type="ECO:0000259" key="3">
    <source>
        <dbReference type="PROSITE" id="PS51832"/>
    </source>
</evidence>
<dbReference type="InterPro" id="IPR037522">
    <property type="entry name" value="HD_GYP_dom"/>
</dbReference>
<evidence type="ECO:0000259" key="2">
    <source>
        <dbReference type="PROSITE" id="PS50113"/>
    </source>
</evidence>
<dbReference type="Gene3D" id="3.30.450.40">
    <property type="match status" value="1"/>
</dbReference>
<dbReference type="Pfam" id="PF08447">
    <property type="entry name" value="PAS_3"/>
    <property type="match status" value="1"/>
</dbReference>
<dbReference type="NCBIfam" id="TIGR00229">
    <property type="entry name" value="sensory_box"/>
    <property type="match status" value="5"/>
</dbReference>
<dbReference type="Gene3D" id="3.30.450.20">
    <property type="entry name" value="PAS domain"/>
    <property type="match status" value="5"/>
</dbReference>
<dbReference type="SMART" id="SM00065">
    <property type="entry name" value="GAF"/>
    <property type="match status" value="1"/>
</dbReference>
<dbReference type="Pfam" id="PF08448">
    <property type="entry name" value="PAS_4"/>
    <property type="match status" value="2"/>
</dbReference>
<feature type="domain" description="PAS" evidence="1">
    <location>
        <begin position="255"/>
        <end position="302"/>
    </location>
</feature>
<keyword evidence="5" id="KW-1185">Reference proteome</keyword>
<dbReference type="SUPFAM" id="SSF55781">
    <property type="entry name" value="GAF domain-like"/>
    <property type="match status" value="1"/>
</dbReference>
<dbReference type="InterPro" id="IPR052020">
    <property type="entry name" value="Cyclic_di-GMP/3'3'-cGAMP_PDE"/>
</dbReference>
<dbReference type="InterPro" id="IPR006675">
    <property type="entry name" value="HDIG_dom"/>
</dbReference>
<dbReference type="PROSITE" id="PS50112">
    <property type="entry name" value="PAS"/>
    <property type="match status" value="5"/>
</dbReference>
<feature type="domain" description="PAS" evidence="1">
    <location>
        <begin position="10"/>
        <end position="83"/>
    </location>
</feature>
<feature type="domain" description="PAS" evidence="1">
    <location>
        <begin position="505"/>
        <end position="575"/>
    </location>
</feature>
<dbReference type="SMART" id="SM00471">
    <property type="entry name" value="HDc"/>
    <property type="match status" value="1"/>
</dbReference>
<dbReference type="Gene3D" id="1.10.3210.10">
    <property type="entry name" value="Hypothetical protein af1432"/>
    <property type="match status" value="1"/>
</dbReference>
<feature type="domain" description="PAS" evidence="1">
    <location>
        <begin position="387"/>
        <end position="443"/>
    </location>
</feature>
<name>A0A2T3W8U9_9DEIO</name>
<dbReference type="InterPro" id="IPR003018">
    <property type="entry name" value="GAF"/>
</dbReference>
<dbReference type="SMART" id="SM00086">
    <property type="entry name" value="PAC"/>
    <property type="match status" value="4"/>
</dbReference>
<reference evidence="4 5" key="1">
    <citation type="submission" date="2018-03" db="EMBL/GenBank/DDBJ databases">
        <title>Draft genome of Deinococcus sp. OD32.</title>
        <authorList>
            <person name="Wang X.-P."/>
            <person name="Du Z.-J."/>
        </authorList>
    </citation>
    <scope>NUCLEOTIDE SEQUENCE [LARGE SCALE GENOMIC DNA]</scope>
    <source>
        <strain evidence="4 5">OD32</strain>
    </source>
</reference>
<feature type="domain" description="HD-GYP" evidence="3">
    <location>
        <begin position="810"/>
        <end position="999"/>
    </location>
</feature>
<proteinExistence type="predicted"/>
<dbReference type="InterPro" id="IPR029016">
    <property type="entry name" value="GAF-like_dom_sf"/>
</dbReference>
<dbReference type="SUPFAM" id="SSF109604">
    <property type="entry name" value="HD-domain/PDEase-like"/>
    <property type="match status" value="1"/>
</dbReference>
<dbReference type="AlphaFoldDB" id="A0A2T3W8U9"/>
<evidence type="ECO:0008006" key="6">
    <source>
        <dbReference type="Google" id="ProtNLM"/>
    </source>
</evidence>
<dbReference type="PROSITE" id="PS50113">
    <property type="entry name" value="PAC"/>
    <property type="match status" value="3"/>
</dbReference>
<dbReference type="NCBIfam" id="TIGR00277">
    <property type="entry name" value="HDIG"/>
    <property type="match status" value="1"/>
</dbReference>
<dbReference type="PROSITE" id="PS51832">
    <property type="entry name" value="HD_GYP"/>
    <property type="match status" value="1"/>
</dbReference>
<dbReference type="InterPro" id="IPR000700">
    <property type="entry name" value="PAS-assoc_C"/>
</dbReference>
<sequence>MSELPVLLSDLQLLRQVIESSAVGTVITDALHGDQPIVYVNPAFERLSGYSAAELLGRNCRLLQGDDHDQPGVHEIRQAIEQQQSVTVTLRNYRRDGTLFYNEFTLSPVRNAAGTVTHFVGFQNDVTAREEARLHEAQVHQQLVSTLERMTDGFVSLDRDLNFIYLNAAAARISGKRPADLAGHNLLTTFPELADTAVFQAIARAAETGTVQSAVSHMEPFGTIDATVYPAEDGISVFTRDVTRHHQMQKELRVSEERFSKVFQASPMPIVITRSSDQRLIDVNEAFLQQVGCLREEVIGRTFQESGIWDDNPDHDRLSSSLQDVDSVRSHEVRLRTRSGRALDLIISMVRVELDGEPCVVSLARDITSEKAAQRVLEDSEQRYRRIAADLQRTLDLSLDMITSFDAEGRFVTVSAACQKILGYAPEELLGRRYIDLVHPDDRAMTAREDTSITAGVATVAFQNRYLHRSGAVVWLEWAAVVLPGDPVMYCVARDITARRAAEEDQAYLAAIVQASQDAILGVSLDGTIRSWNAGAEQLYGYSMTEAVGQPMTLIVPPELHGEAVGMLDRAGRGESPSPFESVRLAKDGRRIAVCVTASPIRDVTGRVIGVSKIAQDITERHTARAEIQRLNEHLRQQLRHVTGLREIDQAIASTQDLSITLGMILDNVAQELGADAVTLLLVDPYTLNLEYASTRGFTTPLQGSTVRVGHGLAGEVALSRKALSVPDLQNAPISPAWRDVLTREQLMNYYGAPLLAKGKVVGVMEVLHRQPFEPSATWLATFEMLTAQAVIAVDNARLFAELERKNLELRLAYDETIEGWARALDLRDKETEGHSRRVTETTVELCRHLGLSSDQLVEVRRGALLHDIGKMAIPDAVLLKPGKLTDEEWVLMKEHPGHAVDLLSPIKFLRPALDIPQYHHEKWDGTGYPVGLKGEAIPLTARAFAVVDVYDALTSDRPYRPAWTRKRALEHIRSGAGTHFDPRVVEAFFQLLENEFRI</sequence>
<feature type="domain" description="PAC" evidence="2">
    <location>
        <begin position="578"/>
        <end position="630"/>
    </location>
</feature>
<dbReference type="InterPro" id="IPR003607">
    <property type="entry name" value="HD/PDEase_dom"/>
</dbReference>
<dbReference type="SUPFAM" id="SSF55785">
    <property type="entry name" value="PYP-like sensor domain (PAS domain)"/>
    <property type="match status" value="5"/>
</dbReference>
<feature type="domain" description="PAC" evidence="2">
    <location>
        <begin position="84"/>
        <end position="138"/>
    </location>
</feature>
<dbReference type="InterPro" id="IPR001610">
    <property type="entry name" value="PAC"/>
</dbReference>
<organism evidence="4 5">
    <name type="scientific">Deinococcus arcticus</name>
    <dbReference type="NCBI Taxonomy" id="2136176"/>
    <lineage>
        <taxon>Bacteria</taxon>
        <taxon>Thermotogati</taxon>
        <taxon>Deinococcota</taxon>
        <taxon>Deinococci</taxon>
        <taxon>Deinococcales</taxon>
        <taxon>Deinococcaceae</taxon>
        <taxon>Deinococcus</taxon>
    </lineage>
</organism>
<dbReference type="EMBL" id="PYSV01000007">
    <property type="protein sequence ID" value="PTA68183.1"/>
    <property type="molecule type" value="Genomic_DNA"/>
</dbReference>
<dbReference type="InterPro" id="IPR000014">
    <property type="entry name" value="PAS"/>
</dbReference>
<dbReference type="PANTHER" id="PTHR45228:SF1">
    <property type="entry name" value="CYCLIC DI-GMP PHOSPHODIESTERASE TM_0186"/>
    <property type="match status" value="1"/>
</dbReference>
<dbReference type="CDD" id="cd00077">
    <property type="entry name" value="HDc"/>
    <property type="match status" value="1"/>
</dbReference>
<evidence type="ECO:0000313" key="4">
    <source>
        <dbReference type="EMBL" id="PTA68183.1"/>
    </source>
</evidence>
<dbReference type="RefSeq" id="WP_107137777.1">
    <property type="nucleotide sequence ID" value="NZ_PYSV01000007.1"/>
</dbReference>
<protein>
    <recommendedName>
        <fullName evidence="6">PAS domain S-box protein</fullName>
    </recommendedName>
</protein>
<dbReference type="Pfam" id="PF13426">
    <property type="entry name" value="PAS_9"/>
    <property type="match status" value="2"/>
</dbReference>
<dbReference type="Pfam" id="PF13487">
    <property type="entry name" value="HD_5"/>
    <property type="match status" value="1"/>
</dbReference>
<dbReference type="Pfam" id="PF01590">
    <property type="entry name" value="GAF"/>
    <property type="match status" value="1"/>
</dbReference>
<comment type="caution">
    <text evidence="4">The sequence shown here is derived from an EMBL/GenBank/DDBJ whole genome shotgun (WGS) entry which is preliminary data.</text>
</comment>
<dbReference type="CDD" id="cd00130">
    <property type="entry name" value="PAS"/>
    <property type="match status" value="5"/>
</dbReference>
<feature type="domain" description="PAC" evidence="2">
    <location>
        <begin position="329"/>
        <end position="379"/>
    </location>
</feature>
<dbReference type="InterPro" id="IPR013655">
    <property type="entry name" value="PAS_fold_3"/>
</dbReference>
<dbReference type="SMART" id="SM00091">
    <property type="entry name" value="PAS"/>
    <property type="match status" value="5"/>
</dbReference>
<accession>A0A2T3W8U9</accession>
<dbReference type="OrthoDB" id="9798833at2"/>
<dbReference type="InterPro" id="IPR013656">
    <property type="entry name" value="PAS_4"/>
</dbReference>
<gene>
    <name evidence="4" type="ORF">C8263_08965</name>
</gene>
<dbReference type="Proteomes" id="UP000240317">
    <property type="component" value="Unassembled WGS sequence"/>
</dbReference>
<feature type="domain" description="PAS" evidence="1">
    <location>
        <begin position="139"/>
        <end position="190"/>
    </location>
</feature>